<reference evidence="1 2" key="1">
    <citation type="journal article" date="2019" name="Emerg. Microbes Infect.">
        <title>Comprehensive subspecies identification of 175 nontuberculous mycobacteria species based on 7547 genomic profiles.</title>
        <authorList>
            <person name="Matsumoto Y."/>
            <person name="Kinjo T."/>
            <person name="Motooka D."/>
            <person name="Nabeya D."/>
            <person name="Jung N."/>
            <person name="Uechi K."/>
            <person name="Horii T."/>
            <person name="Iida T."/>
            <person name="Fujita J."/>
            <person name="Nakamura S."/>
        </authorList>
    </citation>
    <scope>NUCLEOTIDE SEQUENCE [LARGE SCALE GENOMIC DNA]</scope>
    <source>
        <strain evidence="1 2">JCM 18439</strain>
    </source>
</reference>
<dbReference type="EMBL" id="AP022591">
    <property type="protein sequence ID" value="BBY42052.1"/>
    <property type="molecule type" value="Genomic_DNA"/>
</dbReference>
<keyword evidence="2" id="KW-1185">Reference proteome</keyword>
<dbReference type="STRING" id="1249101.BST21_06120"/>
<name>A0A1X0BZL5_MYCCF</name>
<evidence type="ECO:0000313" key="2">
    <source>
        <dbReference type="Proteomes" id="UP000466431"/>
    </source>
</evidence>
<sequence>MADESYQVRRMKLDQCDANRLGKWSSLWADLIHVDMVLSERAGVPTAARNVFLRRALWESAIVSYGRMAVSEKRRKLDHEELLRAARGDRGVEFHALLMGWRHDHVGHRLSRELESIDVYADYLDADPGVLDSLRVAVSPSGGPTDDSAFVVEFREHVTALRDTLWERYLAPIGELIAKQRPTGTPMPTPAESSDRLIVEQTLWARSNGTGMS</sequence>
<evidence type="ECO:0000313" key="1">
    <source>
        <dbReference type="EMBL" id="BBY42052.1"/>
    </source>
</evidence>
<proteinExistence type="predicted"/>
<accession>A0A1X0BZL5</accession>
<dbReference type="KEGG" id="mcee:MCEL_03470"/>
<dbReference type="AlphaFoldDB" id="A0A1X0BZL5"/>
<dbReference type="Proteomes" id="UP000466431">
    <property type="component" value="Chromosome"/>
</dbReference>
<dbReference type="RefSeq" id="WP_179962347.1">
    <property type="nucleotide sequence ID" value="NZ_AP022591.1"/>
</dbReference>
<gene>
    <name evidence="1" type="ORF">MCEL_03470</name>
</gene>
<protein>
    <submittedName>
        <fullName evidence="1">Uncharacterized protein</fullName>
    </submittedName>
</protein>
<organism evidence="1 2">
    <name type="scientific">Mycolicibacterium celeriflavum</name>
    <name type="common">Mycobacterium celeriflavum</name>
    <dbReference type="NCBI Taxonomy" id="1249101"/>
    <lineage>
        <taxon>Bacteria</taxon>
        <taxon>Bacillati</taxon>
        <taxon>Actinomycetota</taxon>
        <taxon>Actinomycetes</taxon>
        <taxon>Mycobacteriales</taxon>
        <taxon>Mycobacteriaceae</taxon>
        <taxon>Mycolicibacterium</taxon>
    </lineage>
</organism>